<organism evidence="2 3">
    <name type="scientific">Metallibacterium scheffleri</name>
    <dbReference type="NCBI Taxonomy" id="993689"/>
    <lineage>
        <taxon>Bacteria</taxon>
        <taxon>Pseudomonadati</taxon>
        <taxon>Pseudomonadota</taxon>
        <taxon>Gammaproteobacteria</taxon>
        <taxon>Lysobacterales</taxon>
        <taxon>Rhodanobacteraceae</taxon>
        <taxon>Metallibacterium</taxon>
    </lineage>
</organism>
<dbReference type="Pfam" id="PF19044">
    <property type="entry name" value="P-loop_TraG"/>
    <property type="match status" value="1"/>
</dbReference>
<dbReference type="Proteomes" id="UP000307749">
    <property type="component" value="Unassembled WGS sequence"/>
</dbReference>
<dbReference type="SUPFAM" id="SSF52540">
    <property type="entry name" value="P-loop containing nucleoside triphosphate hydrolases"/>
    <property type="match status" value="1"/>
</dbReference>
<accession>A0A4S3KQH8</accession>
<dbReference type="InterPro" id="IPR043964">
    <property type="entry name" value="P-loop_TraG"/>
</dbReference>
<sequence length="844" mass="93742">MDKRSSFDGLLEMAVKPLTTAVRLFFGTAFEPHFEDEVMPQWLQAVAYIDEHDLFVLDSGSLGFAFIGSPMSGVDASMADKLGGVLQTQMPNDTVLQFALWTSPDMEQSLGSYAITRNTASGQFLQGLRDEFIDFFRQGTASSVIKGQDVRLRDAKLIVTGKVPVHGEFGPDEIAKVTELRDVIHAGLNACGLHLSRMKSSTYLRVMQTVFNWSPGAAWRKAPESEPNPDLPLTSQILDYDTDVSVDTKGMTFGNRHITVLSPKFYPSRGWFGMAYAFLGEVMSGSRGLREPTWMCLNLWFRDREAEAASISRESTWITHQASTPLARFTPQLADQKRSFDLATAQIGQGDRIVRMQFGMALFSASHDDAVAASANARAYMREFGFQMLSDSFAVAPIFASLMPFGTDVGSAKVLQRFRRTTSRAVVGMLPIMSEWRGTGSPLLPMVSRNGQLMMVSNWDSDTNYNIAIAAESGSGKSFLGQDLIVNGLMQGERFWVVDKGKSYRNLCEQVGGMRMTFGKDSKLCLNPFSIVSDYDEDEDLLCSLVTAMAALTEPLSDLQSAELKKIMRAGWNQLGSEKMCIDAIALLCIKHPDNRIQDVGRQLYPFTREGSYGRLFYGKNNYEANNPLILLELDDLEGRTHLQRVVLLQLMFQIRREMSRLPRGLHKYLMIDEAWEILASGSVGSNEADPVADFIGKAYRQFRKLGGAAITITQSVSDFFINNVTRAIYENSANKWLLGQRSESVEASRQSGRLDLGDHGIRLLKSVHTVPGEYSEVFLYTPAGYGVGRVITPHVTRKLFSTRPSDIEDIARLRSQGLSLMEAARRLSVGDANAMNIVKGDAR</sequence>
<dbReference type="NCBIfam" id="TIGR02746">
    <property type="entry name" value="TraC-F-type"/>
    <property type="match status" value="1"/>
</dbReference>
<evidence type="ECO:0000259" key="1">
    <source>
        <dbReference type="Pfam" id="PF19044"/>
    </source>
</evidence>
<reference evidence="2 3" key="1">
    <citation type="submission" date="2017-02" db="EMBL/GenBank/DDBJ databases">
        <title>Whole genome sequencing of Metallibacterium scheffleri DSM 24874 (T).</title>
        <authorList>
            <person name="Kumar S."/>
            <person name="Patil P."/>
            <person name="Patil P.B."/>
        </authorList>
    </citation>
    <scope>NUCLEOTIDE SEQUENCE [LARGE SCALE GENOMIC DNA]</scope>
    <source>
        <strain evidence="2 3">DSM 24874</strain>
    </source>
</reference>
<dbReference type="RefSeq" id="WP_081130251.1">
    <property type="nucleotide sequence ID" value="NZ_LDOS01000005.1"/>
</dbReference>
<keyword evidence="3" id="KW-1185">Reference proteome</keyword>
<dbReference type="InterPro" id="IPR053155">
    <property type="entry name" value="F-pilin_assembly_TraC"/>
</dbReference>
<dbReference type="PANTHER" id="PTHR38467">
    <property type="match status" value="1"/>
</dbReference>
<protein>
    <submittedName>
        <fullName evidence="2">Type-IV secretion system protein TraC</fullName>
    </submittedName>
</protein>
<proteinExistence type="predicted"/>
<dbReference type="InterPro" id="IPR025955">
    <property type="entry name" value="TraC/Conjuga_ATPase"/>
</dbReference>
<dbReference type="EMBL" id="MWQO01000014">
    <property type="protein sequence ID" value="THD11307.1"/>
    <property type="molecule type" value="Genomic_DNA"/>
</dbReference>
<evidence type="ECO:0000313" key="2">
    <source>
        <dbReference type="EMBL" id="THD11307.1"/>
    </source>
</evidence>
<dbReference type="AlphaFoldDB" id="A0A4S3KQH8"/>
<dbReference type="InterPro" id="IPR027417">
    <property type="entry name" value="P-loop_NTPase"/>
</dbReference>
<dbReference type="STRING" id="993689.GCA_002077135_00209"/>
<dbReference type="Gene3D" id="1.10.8.730">
    <property type="match status" value="1"/>
</dbReference>
<dbReference type="Pfam" id="PF11130">
    <property type="entry name" value="TraC_F_IV"/>
    <property type="match status" value="1"/>
</dbReference>
<dbReference type="OrthoDB" id="9816422at2"/>
<evidence type="ECO:0000313" key="3">
    <source>
        <dbReference type="Proteomes" id="UP000307749"/>
    </source>
</evidence>
<dbReference type="Gene3D" id="3.40.50.300">
    <property type="entry name" value="P-loop containing nucleotide triphosphate hydrolases"/>
    <property type="match status" value="1"/>
</dbReference>
<comment type="caution">
    <text evidence="2">The sequence shown here is derived from an EMBL/GenBank/DDBJ whole genome shotgun (WGS) entry which is preliminary data.</text>
</comment>
<dbReference type="InterPro" id="IPR014117">
    <property type="entry name" value="TraC-F-type"/>
</dbReference>
<dbReference type="PANTHER" id="PTHR38467:SF1">
    <property type="entry name" value="CONJUGATIVE TRANSFER: ASSEMBLY"/>
    <property type="match status" value="1"/>
</dbReference>
<feature type="domain" description="TraG P-loop" evidence="1">
    <location>
        <begin position="463"/>
        <end position="780"/>
    </location>
</feature>
<name>A0A4S3KQH8_9GAMM</name>
<gene>
    <name evidence="2" type="ORF">B1806_04090</name>
</gene>